<evidence type="ECO:0000313" key="1">
    <source>
        <dbReference type="EMBL" id="KAK3078815.1"/>
    </source>
</evidence>
<comment type="caution">
    <text evidence="1">The sequence shown here is derived from an EMBL/GenBank/DDBJ whole genome shotgun (WGS) entry which is preliminary data.</text>
</comment>
<protein>
    <submittedName>
        <fullName evidence="1">Uncharacterized protein</fullName>
    </submittedName>
</protein>
<evidence type="ECO:0000313" key="2">
    <source>
        <dbReference type="Proteomes" id="UP001186974"/>
    </source>
</evidence>
<reference evidence="1" key="1">
    <citation type="submission" date="2024-09" db="EMBL/GenBank/DDBJ databases">
        <title>Black Yeasts Isolated from many extreme environments.</title>
        <authorList>
            <person name="Coleine C."/>
            <person name="Stajich J.E."/>
            <person name="Selbmann L."/>
        </authorList>
    </citation>
    <scope>NUCLEOTIDE SEQUENCE</scope>
    <source>
        <strain evidence="1">CCFEE 5737</strain>
    </source>
</reference>
<accession>A0ACC3DQ08</accession>
<organism evidence="1 2">
    <name type="scientific">Coniosporium uncinatum</name>
    <dbReference type="NCBI Taxonomy" id="93489"/>
    <lineage>
        <taxon>Eukaryota</taxon>
        <taxon>Fungi</taxon>
        <taxon>Dikarya</taxon>
        <taxon>Ascomycota</taxon>
        <taxon>Pezizomycotina</taxon>
        <taxon>Dothideomycetes</taxon>
        <taxon>Dothideomycetes incertae sedis</taxon>
        <taxon>Coniosporium</taxon>
    </lineage>
</organism>
<name>A0ACC3DQ08_9PEZI</name>
<sequence length="192" mass="21520">MALQSSYPPEHMVPWSTLLEAYERENHAMTYTRHVAGMNEHLESQLNMLRTSYDMLNRSHTEVLSRQREVCNKNLDGGTLVEQIWSLKAQIVSLVALNNNLQEQLSTTPIDDGVSTCADDCNVQEVEELMETSVQAEDGNNDGRADLFTAREPVPLENEASDQTGKSTQSCRNATRYLEDGDVMVGEPNRAD</sequence>
<dbReference type="EMBL" id="JAWDJW010001594">
    <property type="protein sequence ID" value="KAK3078815.1"/>
    <property type="molecule type" value="Genomic_DNA"/>
</dbReference>
<gene>
    <name evidence="1" type="ORF">LTS18_006553</name>
</gene>
<keyword evidence="2" id="KW-1185">Reference proteome</keyword>
<proteinExistence type="predicted"/>
<dbReference type="Proteomes" id="UP001186974">
    <property type="component" value="Unassembled WGS sequence"/>
</dbReference>